<dbReference type="STRING" id="1149755.A0A2J6SAQ0"/>
<dbReference type="PANTHER" id="PTHR38791">
    <property type="entry name" value="ZN(II)2CYS6 TRANSCRIPTION FACTOR (EUROFUNG)-RELATED-RELATED"/>
    <property type="match status" value="1"/>
</dbReference>
<evidence type="ECO:0008006" key="3">
    <source>
        <dbReference type="Google" id="ProtNLM"/>
    </source>
</evidence>
<dbReference type="Pfam" id="PF11951">
    <property type="entry name" value="Fungal_trans_2"/>
    <property type="match status" value="1"/>
</dbReference>
<accession>A0A2J6SAQ0</accession>
<organism evidence="1 2">
    <name type="scientific">Hyaloscypha variabilis (strain UAMH 11265 / GT02V1 / F)</name>
    <name type="common">Meliniomyces variabilis</name>
    <dbReference type="NCBI Taxonomy" id="1149755"/>
    <lineage>
        <taxon>Eukaryota</taxon>
        <taxon>Fungi</taxon>
        <taxon>Dikarya</taxon>
        <taxon>Ascomycota</taxon>
        <taxon>Pezizomycotina</taxon>
        <taxon>Leotiomycetes</taxon>
        <taxon>Helotiales</taxon>
        <taxon>Hyaloscyphaceae</taxon>
        <taxon>Hyaloscypha</taxon>
        <taxon>Hyaloscypha variabilis</taxon>
    </lineage>
</organism>
<sequence>MSRALVLFQEDLPICFFYQTTLDLLINADRARYLHLQLPTLFSRSEEGSALHLATQAISLAQLSRRRYSQSLAAMNVAIRDPAKVKSDDTLYAVLLLSGYETITFDSEALFAWGTHIDGAASLLRSRGRENFITPFACNMFLFIRRNSIQSCLQISKPIDPIFHGVSEMLSPYENVEDRLLSKAMRIPALQSLANNLLSQPSWDVDFSVASELIKNAETLDGELADWARSIPNTWSYTTVTRMSYPSTREESSSSFVPNQIHRYPDFYATRVWNLYRVYRLIIQSILLRTSPLVQSIPTAYDQSYIRIEKINRAMVDDICSSVPFLLGYDLSELKSARSLDDPQSPDEDYLWPQSCVRTYAAGRAGKFSLIWPLYVACSVISVPEPQRKWMRAQLKWIAATGEAHAHLVMDAESQTLLGGPESFRFDCV</sequence>
<dbReference type="OrthoDB" id="4220372at2759"/>
<name>A0A2J6SAQ0_HYAVF</name>
<dbReference type="InterPro" id="IPR021858">
    <property type="entry name" value="Fun_TF"/>
</dbReference>
<dbReference type="InterPro" id="IPR053175">
    <property type="entry name" value="DHMBA_Reg_Transcription_Factor"/>
</dbReference>
<keyword evidence="2" id="KW-1185">Reference proteome</keyword>
<evidence type="ECO:0000313" key="2">
    <source>
        <dbReference type="Proteomes" id="UP000235786"/>
    </source>
</evidence>
<evidence type="ECO:0000313" key="1">
    <source>
        <dbReference type="EMBL" id="PMD47826.1"/>
    </source>
</evidence>
<gene>
    <name evidence="1" type="ORF">L207DRAFT_416934</name>
</gene>
<protein>
    <recommendedName>
        <fullName evidence="3">C6 zinc finger domain-containing protein</fullName>
    </recommendedName>
</protein>
<reference evidence="1 2" key="1">
    <citation type="submission" date="2016-04" db="EMBL/GenBank/DDBJ databases">
        <title>A degradative enzymes factory behind the ericoid mycorrhizal symbiosis.</title>
        <authorList>
            <consortium name="DOE Joint Genome Institute"/>
            <person name="Martino E."/>
            <person name="Morin E."/>
            <person name="Grelet G."/>
            <person name="Kuo A."/>
            <person name="Kohler A."/>
            <person name="Daghino S."/>
            <person name="Barry K."/>
            <person name="Choi C."/>
            <person name="Cichocki N."/>
            <person name="Clum A."/>
            <person name="Copeland A."/>
            <person name="Hainaut M."/>
            <person name="Haridas S."/>
            <person name="Labutti K."/>
            <person name="Lindquist E."/>
            <person name="Lipzen A."/>
            <person name="Khouja H.-R."/>
            <person name="Murat C."/>
            <person name="Ohm R."/>
            <person name="Olson A."/>
            <person name="Spatafora J."/>
            <person name="Veneault-Fourrey C."/>
            <person name="Henrissat B."/>
            <person name="Grigoriev I."/>
            <person name="Martin F."/>
            <person name="Perotto S."/>
        </authorList>
    </citation>
    <scope>NUCLEOTIDE SEQUENCE [LARGE SCALE GENOMIC DNA]</scope>
    <source>
        <strain evidence="1 2">F</strain>
    </source>
</reference>
<proteinExistence type="predicted"/>
<dbReference type="AlphaFoldDB" id="A0A2J6SAQ0"/>
<dbReference type="PANTHER" id="PTHR38791:SF13">
    <property type="entry name" value="ZN(2)-C6 FUNGAL-TYPE DOMAIN-CONTAINING PROTEIN"/>
    <property type="match status" value="1"/>
</dbReference>
<dbReference type="EMBL" id="KZ613938">
    <property type="protein sequence ID" value="PMD47826.1"/>
    <property type="molecule type" value="Genomic_DNA"/>
</dbReference>
<dbReference type="Proteomes" id="UP000235786">
    <property type="component" value="Unassembled WGS sequence"/>
</dbReference>